<dbReference type="Proteomes" id="UP000184232">
    <property type="component" value="Unassembled WGS sequence"/>
</dbReference>
<accession>A0A1M6HAW5</accession>
<protein>
    <submittedName>
        <fullName evidence="1">Uncharacterized protein</fullName>
    </submittedName>
</protein>
<name>A0A1M6HAW5_9FLAO</name>
<dbReference type="EMBL" id="FQZH01000002">
    <property type="protein sequence ID" value="SHJ19249.1"/>
    <property type="molecule type" value="Genomic_DNA"/>
</dbReference>
<proteinExistence type="predicted"/>
<gene>
    <name evidence="1" type="ORF">SAMN05444337_1488</name>
</gene>
<evidence type="ECO:0000313" key="1">
    <source>
        <dbReference type="EMBL" id="SHJ19249.1"/>
    </source>
</evidence>
<organism evidence="1 2">
    <name type="scientific">Flavobacterium haoranii</name>
    <dbReference type="NCBI Taxonomy" id="683124"/>
    <lineage>
        <taxon>Bacteria</taxon>
        <taxon>Pseudomonadati</taxon>
        <taxon>Bacteroidota</taxon>
        <taxon>Flavobacteriia</taxon>
        <taxon>Flavobacteriales</taxon>
        <taxon>Flavobacteriaceae</taxon>
        <taxon>Flavobacterium</taxon>
    </lineage>
</organism>
<dbReference type="OrthoDB" id="1187827at2"/>
<evidence type="ECO:0000313" key="2">
    <source>
        <dbReference type="Proteomes" id="UP000184232"/>
    </source>
</evidence>
<reference evidence="1 2" key="1">
    <citation type="submission" date="2016-11" db="EMBL/GenBank/DDBJ databases">
        <authorList>
            <person name="Jaros S."/>
            <person name="Januszkiewicz K."/>
            <person name="Wedrychowicz H."/>
        </authorList>
    </citation>
    <scope>NUCLEOTIDE SEQUENCE [LARGE SCALE GENOMIC DNA]</scope>
    <source>
        <strain evidence="1 2">DSM 22807</strain>
    </source>
</reference>
<dbReference type="STRING" id="683124.SAMN05444337_1488"/>
<dbReference type="RefSeq" id="WP_143146202.1">
    <property type="nucleotide sequence ID" value="NZ_CP045292.1"/>
</dbReference>
<keyword evidence="2" id="KW-1185">Reference proteome</keyword>
<dbReference type="AlphaFoldDB" id="A0A1M6HAW5"/>
<sequence>MNQYNRSNFHKNTFCVFKHLTLEEAAEIEFVHKSKSGSEYFFTNEGVYRKSNHWGRVANCRWKLVSSSQEKINNHLPQIGYANWNEFFNNEESKPLYFIYQDAANNFDFYHKEHAFFEDEFALRNASKCSKIMKELKMVQQTDDWSKYLEITDLETTRNWLIQELLTSNTNLASLKRKLLHK</sequence>